<dbReference type="Gene3D" id="1.25.10.10">
    <property type="entry name" value="Leucine-rich Repeat Variant"/>
    <property type="match status" value="2"/>
</dbReference>
<dbReference type="GO" id="GO:0019888">
    <property type="term" value="F:protein phosphatase regulator activity"/>
    <property type="evidence" value="ECO:0007669"/>
    <property type="project" value="TreeGrafter"/>
</dbReference>
<dbReference type="InterPro" id="IPR051023">
    <property type="entry name" value="PP2A_Regulatory_Subunit_A"/>
</dbReference>
<feature type="repeat" description="HEAT" evidence="2">
    <location>
        <begin position="315"/>
        <end position="353"/>
    </location>
</feature>
<accession>A0AAW1J0M8</accession>
<organism evidence="4 5">
    <name type="scientific">Popillia japonica</name>
    <name type="common">Japanese beetle</name>
    <dbReference type="NCBI Taxonomy" id="7064"/>
    <lineage>
        <taxon>Eukaryota</taxon>
        <taxon>Metazoa</taxon>
        <taxon>Ecdysozoa</taxon>
        <taxon>Arthropoda</taxon>
        <taxon>Hexapoda</taxon>
        <taxon>Insecta</taxon>
        <taxon>Pterygota</taxon>
        <taxon>Neoptera</taxon>
        <taxon>Endopterygota</taxon>
        <taxon>Coleoptera</taxon>
        <taxon>Polyphaga</taxon>
        <taxon>Scarabaeiformia</taxon>
        <taxon>Scarabaeidae</taxon>
        <taxon>Rutelinae</taxon>
        <taxon>Popillia</taxon>
    </lineage>
</organism>
<evidence type="ECO:0000256" key="2">
    <source>
        <dbReference type="PROSITE-ProRule" id="PRU00103"/>
    </source>
</evidence>
<evidence type="ECO:0000256" key="3">
    <source>
        <dbReference type="SAM" id="MobiDB-lite"/>
    </source>
</evidence>
<feature type="region of interest" description="Disordered" evidence="3">
    <location>
        <begin position="210"/>
        <end position="265"/>
    </location>
</feature>
<dbReference type="SUPFAM" id="SSF48371">
    <property type="entry name" value="ARM repeat"/>
    <property type="match status" value="1"/>
</dbReference>
<dbReference type="Proteomes" id="UP001458880">
    <property type="component" value="Unassembled WGS sequence"/>
</dbReference>
<keyword evidence="1" id="KW-0677">Repeat</keyword>
<dbReference type="InterPro" id="IPR021133">
    <property type="entry name" value="HEAT_type_2"/>
</dbReference>
<protein>
    <recommendedName>
        <fullName evidence="6">Serine/threonine-protein phosphatase 4 regulatory subunit 1</fullName>
    </recommendedName>
</protein>
<feature type="compositionally biased region" description="Basic and acidic residues" evidence="3">
    <location>
        <begin position="212"/>
        <end position="233"/>
    </location>
</feature>
<name>A0AAW1J0M8_POPJA</name>
<dbReference type="GO" id="GO:0005737">
    <property type="term" value="C:cytoplasm"/>
    <property type="evidence" value="ECO:0007669"/>
    <property type="project" value="TreeGrafter"/>
</dbReference>
<evidence type="ECO:0000313" key="5">
    <source>
        <dbReference type="Proteomes" id="UP001458880"/>
    </source>
</evidence>
<evidence type="ECO:0000256" key="1">
    <source>
        <dbReference type="ARBA" id="ARBA00022737"/>
    </source>
</evidence>
<dbReference type="EMBL" id="JASPKY010000463">
    <property type="protein sequence ID" value="KAK9696054.1"/>
    <property type="molecule type" value="Genomic_DNA"/>
</dbReference>
<proteinExistence type="predicted"/>
<keyword evidence="5" id="KW-1185">Reference proteome</keyword>
<comment type="caution">
    <text evidence="4">The sequence shown here is derived from an EMBL/GenBank/DDBJ whole genome shotgun (WGS) entry which is preliminary data.</text>
</comment>
<dbReference type="PANTHER" id="PTHR10648:SF1">
    <property type="entry name" value="SERINE_THREONINE-PROTEIN PHOSPHATASE 4 REGULATORY SUBUNIT 1"/>
    <property type="match status" value="1"/>
</dbReference>
<gene>
    <name evidence="4" type="ORF">QE152_g32168</name>
</gene>
<dbReference type="InterPro" id="IPR016024">
    <property type="entry name" value="ARM-type_fold"/>
</dbReference>
<dbReference type="AlphaFoldDB" id="A0AAW1J0M8"/>
<dbReference type="InterPro" id="IPR011989">
    <property type="entry name" value="ARM-like"/>
</dbReference>
<evidence type="ECO:0000313" key="4">
    <source>
        <dbReference type="EMBL" id="KAK9696054.1"/>
    </source>
</evidence>
<reference evidence="4 5" key="1">
    <citation type="journal article" date="2024" name="BMC Genomics">
        <title>De novo assembly and annotation of Popillia japonica's genome with initial clues to its potential as an invasive pest.</title>
        <authorList>
            <person name="Cucini C."/>
            <person name="Boschi S."/>
            <person name="Funari R."/>
            <person name="Cardaioli E."/>
            <person name="Iannotti N."/>
            <person name="Marturano G."/>
            <person name="Paoli F."/>
            <person name="Bruttini M."/>
            <person name="Carapelli A."/>
            <person name="Frati F."/>
            <person name="Nardi F."/>
        </authorList>
    </citation>
    <scope>NUCLEOTIDE SEQUENCE [LARGE SCALE GENOMIC DNA]</scope>
    <source>
        <strain evidence="4">DMR45628</strain>
    </source>
</reference>
<dbReference type="PROSITE" id="PS50077">
    <property type="entry name" value="HEAT_REPEAT"/>
    <property type="match status" value="1"/>
</dbReference>
<sequence>MYACFKNQDGGETACFYIATIETACFYIATIFFRFNASRTSVPRRYERSEDKPVRKGLIDQIPNLAVLARDCSSRIPALKTVVSEYFLPIVVRNLGTDDSFIRKAAETSLFALMEHGLITKMEAEIQVCPTILALSRKESVADTHVGVVTLMSKMASLLGRDVTERVFLDRFSQLCKNNTFYVRKACASHFGDFCSVIGKDAFEKILSQSKEGVKQSDDSPTKSDEDTTDTKSQENPLNPSSSEDKSKDESPIDEQQPPEEEVEKHGVPKLLIEHFVSMTNPLVAQETDNDMAFHCAYSLPAVALTLGSENWDLLKKTVETLASDMQYKVRRTVASSLHELAVILGPEIATNNLTPIFDGFIKDLDEVRIGVLKHLAHFLRLINPSKRSMYLPRFADFLQSDNELNWRYRQELAEQLRLAVPLFRPCDAAKHMTSIAQVLLSDKVDAVRQTALSLLTELLKHISTEHDLTPRLLIILAERFAHAKRWKRRQTFAVLCSDLLANDAIPIDLFASDVMPHLVDLSWDPVANVRLVVARTISKQIITNPYFSDPNNQYFDNLQTVLRRLQADKDQDVRHSALIENFTVFPH</sequence>
<evidence type="ECO:0008006" key="6">
    <source>
        <dbReference type="Google" id="ProtNLM"/>
    </source>
</evidence>
<dbReference type="PANTHER" id="PTHR10648">
    <property type="entry name" value="SERINE/THREONINE-PROTEIN PHOSPHATASE PP2A 65 KDA REGULATORY SUBUNIT"/>
    <property type="match status" value="1"/>
</dbReference>